<sequence length="391" mass="41314">MSDNQATVAPAATALRLYRSTPRYLQAAGLIDNAGEHIAAMQVKRCAVLCSARSQRNEGKRLLASLEQAGIEPVIATFGGECSLQEVEKQTAALREQGQIDALIALGGGKPLDAGKCIAHRLDVPVVIFPTLASNDAPCSAISVLYTPEGVTETFEVFPQNPALVMVDTAIIAEAPARFLVAGMGDAMATWYEARICHRNPNGLSAYGARPTLAGVAISQTCADILYKDALAAIDAVEAKQVTPELENVVEANTLLSGLGFECTGLAAAHGVAQALTVLEHVDKNYLHGEMVAIGILVQLALEADTAELERVARLFAQIGLPITLEQIGMSRDDEKDIAAVAEATLAFPLIGNMIEPLSVESIQQAFLEADSLGRRISEEEGSAAYSKLHG</sequence>
<evidence type="ECO:0000259" key="11">
    <source>
        <dbReference type="Pfam" id="PF00465"/>
    </source>
</evidence>
<accession>A0A917ZC37</accession>
<evidence type="ECO:0000256" key="4">
    <source>
        <dbReference type="ARBA" id="ARBA00037918"/>
    </source>
</evidence>
<dbReference type="RefSeq" id="WP_188859498.1">
    <property type="nucleotide sequence ID" value="NZ_BMLT01000003.1"/>
</dbReference>
<feature type="binding site" evidence="10">
    <location>
        <position position="146"/>
    </location>
    <ligand>
        <name>NAD(+)</name>
        <dbReference type="ChEBI" id="CHEBI:57540"/>
    </ligand>
</feature>
<name>A0A917ZC37_9GAMM</name>
<organism evidence="12 13">
    <name type="scientific">Marinobacterium nitratireducens</name>
    <dbReference type="NCBI Taxonomy" id="518897"/>
    <lineage>
        <taxon>Bacteria</taxon>
        <taxon>Pseudomonadati</taxon>
        <taxon>Pseudomonadota</taxon>
        <taxon>Gammaproteobacteria</taxon>
        <taxon>Oceanospirillales</taxon>
        <taxon>Oceanospirillaceae</taxon>
        <taxon>Marinobacterium</taxon>
    </lineage>
</organism>
<keyword evidence="8" id="KW-0862">Zinc</keyword>
<evidence type="ECO:0000256" key="2">
    <source>
        <dbReference type="ARBA" id="ARBA00023002"/>
    </source>
</evidence>
<dbReference type="CDD" id="cd08170">
    <property type="entry name" value="GlyDH"/>
    <property type="match status" value="1"/>
</dbReference>
<evidence type="ECO:0000256" key="7">
    <source>
        <dbReference type="ARBA" id="ARBA00049006"/>
    </source>
</evidence>
<dbReference type="NCBIfam" id="NF006941">
    <property type="entry name" value="PRK09423.1"/>
    <property type="match status" value="1"/>
</dbReference>
<evidence type="ECO:0000256" key="8">
    <source>
        <dbReference type="PIRSR" id="PIRSR000112-1"/>
    </source>
</evidence>
<feature type="binding site" evidence="10">
    <location>
        <begin position="109"/>
        <end position="113"/>
    </location>
    <ligand>
        <name>NAD(+)</name>
        <dbReference type="ChEBI" id="CHEBI:57540"/>
    </ligand>
</feature>
<evidence type="ECO:0000256" key="10">
    <source>
        <dbReference type="PIRSR" id="PIRSR000112-3"/>
    </source>
</evidence>
<dbReference type="Pfam" id="PF00465">
    <property type="entry name" value="Fe-ADH"/>
    <property type="match status" value="1"/>
</dbReference>
<keyword evidence="3 10" id="KW-0520">NAD</keyword>
<dbReference type="Gene3D" id="1.20.1090.10">
    <property type="entry name" value="Dehydroquinate synthase-like - alpha domain"/>
    <property type="match status" value="1"/>
</dbReference>
<protein>
    <recommendedName>
        <fullName evidence="6">Glycerol dehydrogenase</fullName>
        <ecNumber evidence="5">1.1.1.6</ecNumber>
    </recommendedName>
</protein>
<reference evidence="12 13" key="1">
    <citation type="journal article" date="2014" name="Int. J. Syst. Evol. Microbiol.">
        <title>Complete genome sequence of Corynebacterium casei LMG S-19264T (=DSM 44701T), isolated from a smear-ripened cheese.</title>
        <authorList>
            <consortium name="US DOE Joint Genome Institute (JGI-PGF)"/>
            <person name="Walter F."/>
            <person name="Albersmeier A."/>
            <person name="Kalinowski J."/>
            <person name="Ruckert C."/>
        </authorList>
    </citation>
    <scope>NUCLEOTIDE SEQUENCE [LARGE SCALE GENOMIC DNA]</scope>
    <source>
        <strain evidence="12 13">CGMCC 1.7286</strain>
    </source>
</reference>
<evidence type="ECO:0000256" key="1">
    <source>
        <dbReference type="ARBA" id="ARBA00022723"/>
    </source>
</evidence>
<evidence type="ECO:0000256" key="5">
    <source>
        <dbReference type="ARBA" id="ARBA00039147"/>
    </source>
</evidence>
<comment type="pathway">
    <text evidence="4">Polyol metabolism; glycerol fermentation; glycerone phosphate from glycerol (oxidative route): step 1/2.</text>
</comment>
<evidence type="ECO:0000313" key="12">
    <source>
        <dbReference type="EMBL" id="GGO78976.1"/>
    </source>
</evidence>
<dbReference type="InterPro" id="IPR001670">
    <property type="entry name" value="ADH_Fe/GldA"/>
</dbReference>
<dbReference type="InterPro" id="IPR016205">
    <property type="entry name" value="Glycerol_DH"/>
</dbReference>
<dbReference type="GO" id="GO:0046872">
    <property type="term" value="F:metal ion binding"/>
    <property type="evidence" value="ECO:0007669"/>
    <property type="project" value="UniProtKB-KW"/>
</dbReference>
<gene>
    <name evidence="12" type="ORF">GCM10011348_12140</name>
</gene>
<keyword evidence="1 8" id="KW-0479">Metal-binding</keyword>
<feature type="binding site" evidence="8">
    <location>
        <position position="186"/>
    </location>
    <ligand>
        <name>glycerol</name>
        <dbReference type="ChEBI" id="CHEBI:17754"/>
    </ligand>
</feature>
<evidence type="ECO:0000256" key="9">
    <source>
        <dbReference type="PIRSR" id="PIRSR000112-2"/>
    </source>
</evidence>
<dbReference type="PIRSF" id="PIRSF000112">
    <property type="entry name" value="Glycerol_dehydrogenase"/>
    <property type="match status" value="1"/>
</dbReference>
<dbReference type="EMBL" id="BMLT01000003">
    <property type="protein sequence ID" value="GGO78976.1"/>
    <property type="molecule type" value="Genomic_DNA"/>
</dbReference>
<dbReference type="EC" id="1.1.1.6" evidence="5"/>
<keyword evidence="13" id="KW-1185">Reference proteome</keyword>
<evidence type="ECO:0000256" key="3">
    <source>
        <dbReference type="ARBA" id="ARBA00023027"/>
    </source>
</evidence>
<dbReference type="SUPFAM" id="SSF56796">
    <property type="entry name" value="Dehydroquinate synthase-like"/>
    <property type="match status" value="1"/>
</dbReference>
<dbReference type="GO" id="GO:0008888">
    <property type="term" value="F:glycerol dehydrogenase (NAD+) activity"/>
    <property type="evidence" value="ECO:0007669"/>
    <property type="project" value="UniProtKB-EC"/>
</dbReference>
<keyword evidence="2" id="KW-0560">Oxidoreductase</keyword>
<feature type="binding site" evidence="9">
    <location>
        <position position="136"/>
    </location>
    <ligand>
        <name>glycerol</name>
        <dbReference type="ChEBI" id="CHEBI:17754"/>
    </ligand>
</feature>
<feature type="binding site" evidence="8">
    <location>
        <position position="270"/>
    </location>
    <ligand>
        <name>glycerol</name>
        <dbReference type="ChEBI" id="CHEBI:17754"/>
    </ligand>
</feature>
<evidence type="ECO:0000313" key="13">
    <source>
        <dbReference type="Proteomes" id="UP000599578"/>
    </source>
</evidence>
<feature type="binding site" evidence="10">
    <location>
        <begin position="131"/>
        <end position="134"/>
    </location>
    <ligand>
        <name>NAD(+)</name>
        <dbReference type="ChEBI" id="CHEBI:57540"/>
    </ligand>
</feature>
<dbReference type="Gene3D" id="3.40.50.1970">
    <property type="match status" value="1"/>
</dbReference>
<evidence type="ECO:0000256" key="6">
    <source>
        <dbReference type="ARBA" id="ARBA00040132"/>
    </source>
</evidence>
<comment type="caution">
    <text evidence="12">The sequence shown here is derived from an EMBL/GenBank/DDBJ whole genome shotgun (WGS) entry which is preliminary data.</text>
</comment>
<dbReference type="AlphaFoldDB" id="A0A917ZC37"/>
<dbReference type="PANTHER" id="PTHR43616">
    <property type="entry name" value="GLYCEROL DEHYDROGENASE"/>
    <property type="match status" value="1"/>
</dbReference>
<comment type="cofactor">
    <cofactor evidence="8">
        <name>Zn(2+)</name>
        <dbReference type="ChEBI" id="CHEBI:29105"/>
    </cofactor>
    <text evidence="8">Binds 1 zinc ion per subunit.</text>
</comment>
<dbReference type="PANTHER" id="PTHR43616:SF5">
    <property type="entry name" value="GLYCEROL DEHYDROGENASE 1"/>
    <property type="match status" value="1"/>
</dbReference>
<proteinExistence type="predicted"/>
<comment type="catalytic activity">
    <reaction evidence="7">
        <text>glycerol + NAD(+) = dihydroxyacetone + NADH + H(+)</text>
        <dbReference type="Rhea" id="RHEA:13769"/>
        <dbReference type="ChEBI" id="CHEBI:15378"/>
        <dbReference type="ChEBI" id="CHEBI:16016"/>
        <dbReference type="ChEBI" id="CHEBI:17754"/>
        <dbReference type="ChEBI" id="CHEBI:57540"/>
        <dbReference type="ChEBI" id="CHEBI:57945"/>
        <dbReference type="EC" id="1.1.1.6"/>
    </reaction>
</comment>
<feature type="binding site" evidence="8">
    <location>
        <position position="288"/>
    </location>
    <ligand>
        <name>glycerol</name>
        <dbReference type="ChEBI" id="CHEBI:17754"/>
    </ligand>
</feature>
<dbReference type="Proteomes" id="UP000599578">
    <property type="component" value="Unassembled WGS sequence"/>
</dbReference>
<feature type="domain" description="Alcohol dehydrogenase iron-type/glycerol dehydrogenase GldA" evidence="11">
    <location>
        <begin position="22"/>
        <end position="169"/>
    </location>
</feature>
<feature type="binding site" evidence="10">
    <location>
        <position position="140"/>
    </location>
    <ligand>
        <name>NAD(+)</name>
        <dbReference type="ChEBI" id="CHEBI:57540"/>
    </ligand>
</feature>